<proteinExistence type="predicted"/>
<reference evidence="3 4" key="1">
    <citation type="submission" date="2015-11" db="EMBL/GenBank/DDBJ databases">
        <title>Description and complete genome sequence of a novel strain predominating in hypersaline microbial mats and representing a new family of the Bacteriodetes phylum.</title>
        <authorList>
            <person name="Spring S."/>
            <person name="Bunk B."/>
            <person name="Sproer C."/>
            <person name="Klenk H.-P."/>
        </authorList>
    </citation>
    <scope>NUCLEOTIDE SEQUENCE [LARGE SCALE GENOMIC DNA]</scope>
    <source>
        <strain evidence="3 4">L21-Spi-D4</strain>
    </source>
</reference>
<protein>
    <submittedName>
        <fullName evidence="3">Serine/threonine-protein kinase pkn1</fullName>
        <ecNumber evidence="3">2.7.11.1</ecNumber>
    </submittedName>
</protein>
<dbReference type="PROSITE" id="PS51257">
    <property type="entry name" value="PROKAR_LIPOPROTEIN"/>
    <property type="match status" value="1"/>
</dbReference>
<accession>A0A0S2I207</accession>
<dbReference type="Gene3D" id="3.90.1580.10">
    <property type="entry name" value="paralog of FGE (formylglycine-generating enzyme)"/>
    <property type="match status" value="2"/>
</dbReference>
<gene>
    <name evidence="3" type="primary">pkn1_1</name>
    <name evidence="3" type="ORF">L21SP5_02449</name>
</gene>
<dbReference type="GO" id="GO:0120147">
    <property type="term" value="F:formylglycine-generating oxidase activity"/>
    <property type="evidence" value="ECO:0007669"/>
    <property type="project" value="TreeGrafter"/>
</dbReference>
<feature type="chain" id="PRO_5006599394" evidence="1">
    <location>
        <begin position="20"/>
        <end position="461"/>
    </location>
</feature>
<dbReference type="KEGG" id="blq:L21SP5_02449"/>
<dbReference type="EC" id="2.7.11.1" evidence="3"/>
<dbReference type="STRING" id="1307839.L21SP5_02449"/>
<sequence precursor="true">MGNMKKLIVLLTAATLLSACNTGGDGELTGVDGRAPGYDQTPYGMVLVEQGSYTMGPSDDDVPWALNAQSKTVSISSFWMDETEITNNEYRQFVHWVRDSLAYRMLGEQIDEYLIRENEFGEEIDPPYINWNEPIVWDGQEEQEILADLYYPENERFFRMKTIDPRKLVYHYYWVDYKQAAEKFTFDNEVRRRYNYETGQYDGELYNEEGIKEEVQDRSSFIMEESTPIYPDTLVWISDFSYSYNEPMANSYFYHPTYDNYPVVGVNWIQAKAFAVWRTNLLNAAQSRRGEPSVQDYQLPTEAQWERAARGGLDLVPYPWGGYYTRDGEGCFLANFKPLRGDYTEDGALRTHEVAAYNPNDFGLYDMAGNVAEWTRNAFDESAYTFTHDMDPEYEYRALDSDPPVLKRKVVRGGSWKDIGYYLQNGTRAYEYQDTAKSYIGFRCVRSYMGSGQDAPSSNVY</sequence>
<evidence type="ECO:0000313" key="4">
    <source>
        <dbReference type="Proteomes" id="UP000064893"/>
    </source>
</evidence>
<organism evidence="3 4">
    <name type="scientific">Salinivirga cyanobacteriivorans</name>
    <dbReference type="NCBI Taxonomy" id="1307839"/>
    <lineage>
        <taxon>Bacteria</taxon>
        <taxon>Pseudomonadati</taxon>
        <taxon>Bacteroidota</taxon>
        <taxon>Bacteroidia</taxon>
        <taxon>Bacteroidales</taxon>
        <taxon>Salinivirgaceae</taxon>
        <taxon>Salinivirga</taxon>
    </lineage>
</organism>
<evidence type="ECO:0000259" key="2">
    <source>
        <dbReference type="Pfam" id="PF03781"/>
    </source>
</evidence>
<feature type="signal peptide" evidence="1">
    <location>
        <begin position="1"/>
        <end position="19"/>
    </location>
</feature>
<dbReference type="InterPro" id="IPR042095">
    <property type="entry name" value="SUMF_sf"/>
</dbReference>
<feature type="domain" description="Sulfatase-modifying factor enzyme-like" evidence="2">
    <location>
        <begin position="44"/>
        <end position="446"/>
    </location>
</feature>
<keyword evidence="4" id="KW-1185">Reference proteome</keyword>
<dbReference type="PATRIC" id="fig|1307839.3.peg.2569"/>
<keyword evidence="3" id="KW-0418">Kinase</keyword>
<dbReference type="Proteomes" id="UP000064893">
    <property type="component" value="Chromosome"/>
</dbReference>
<name>A0A0S2I207_9BACT</name>
<dbReference type="Pfam" id="PF03781">
    <property type="entry name" value="FGE-sulfatase"/>
    <property type="match status" value="1"/>
</dbReference>
<dbReference type="PANTHER" id="PTHR23150:SF19">
    <property type="entry name" value="FORMYLGLYCINE-GENERATING ENZYME"/>
    <property type="match status" value="1"/>
</dbReference>
<dbReference type="InterPro" id="IPR005532">
    <property type="entry name" value="SUMF_dom"/>
</dbReference>
<keyword evidence="1" id="KW-0732">Signal</keyword>
<dbReference type="InterPro" id="IPR051043">
    <property type="entry name" value="Sulfatase_Mod_Factor_Kinase"/>
</dbReference>
<dbReference type="SUPFAM" id="SSF56436">
    <property type="entry name" value="C-type lectin-like"/>
    <property type="match status" value="1"/>
</dbReference>
<evidence type="ECO:0000256" key="1">
    <source>
        <dbReference type="SAM" id="SignalP"/>
    </source>
</evidence>
<dbReference type="GO" id="GO:0004674">
    <property type="term" value="F:protein serine/threonine kinase activity"/>
    <property type="evidence" value="ECO:0007669"/>
    <property type="project" value="UniProtKB-EC"/>
</dbReference>
<dbReference type="InterPro" id="IPR016187">
    <property type="entry name" value="CTDL_fold"/>
</dbReference>
<dbReference type="EMBL" id="CP013118">
    <property type="protein sequence ID" value="ALO16076.1"/>
    <property type="molecule type" value="Genomic_DNA"/>
</dbReference>
<dbReference type="PANTHER" id="PTHR23150">
    <property type="entry name" value="SULFATASE MODIFYING FACTOR 1, 2"/>
    <property type="match status" value="1"/>
</dbReference>
<keyword evidence="3" id="KW-0808">Transferase</keyword>
<evidence type="ECO:0000313" key="3">
    <source>
        <dbReference type="EMBL" id="ALO16076.1"/>
    </source>
</evidence>
<dbReference type="AlphaFoldDB" id="A0A0S2I207"/>